<dbReference type="EMBL" id="JAQQAF010000009">
    <property type="protein sequence ID" value="KAJ8459615.1"/>
    <property type="molecule type" value="Genomic_DNA"/>
</dbReference>
<evidence type="ECO:0000256" key="2">
    <source>
        <dbReference type="SAM" id="MobiDB-lite"/>
    </source>
</evidence>
<reference evidence="4 5" key="1">
    <citation type="submission" date="2022-12" db="EMBL/GenBank/DDBJ databases">
        <title>Chromosome-scale assembly of the Ensete ventricosum genome.</title>
        <authorList>
            <person name="Dussert Y."/>
            <person name="Stocks J."/>
            <person name="Wendawek A."/>
            <person name="Woldeyes F."/>
            <person name="Nichols R.A."/>
            <person name="Borrell J.S."/>
        </authorList>
    </citation>
    <scope>NUCLEOTIDE SEQUENCE [LARGE SCALE GENOMIC DNA]</scope>
    <source>
        <strain evidence="5">cv. Maze</strain>
        <tissue evidence="4">Seeds</tissue>
    </source>
</reference>
<evidence type="ECO:0000256" key="1">
    <source>
        <dbReference type="ARBA" id="ARBA00010820"/>
    </source>
</evidence>
<dbReference type="InterPro" id="IPR007592">
    <property type="entry name" value="GEBP"/>
</dbReference>
<name>A0AAV8PXM0_ENSVE</name>
<proteinExistence type="inferred from homology"/>
<evidence type="ECO:0000259" key="3">
    <source>
        <dbReference type="Pfam" id="PF04504"/>
    </source>
</evidence>
<dbReference type="GO" id="GO:0006355">
    <property type="term" value="P:regulation of DNA-templated transcription"/>
    <property type="evidence" value="ECO:0007669"/>
    <property type="project" value="InterPro"/>
</dbReference>
<organism evidence="4 5">
    <name type="scientific">Ensete ventricosum</name>
    <name type="common">Abyssinian banana</name>
    <name type="synonym">Musa ensete</name>
    <dbReference type="NCBI Taxonomy" id="4639"/>
    <lineage>
        <taxon>Eukaryota</taxon>
        <taxon>Viridiplantae</taxon>
        <taxon>Streptophyta</taxon>
        <taxon>Embryophyta</taxon>
        <taxon>Tracheophyta</taxon>
        <taxon>Spermatophyta</taxon>
        <taxon>Magnoliopsida</taxon>
        <taxon>Liliopsida</taxon>
        <taxon>Zingiberales</taxon>
        <taxon>Musaceae</taxon>
        <taxon>Ensete</taxon>
    </lineage>
</organism>
<gene>
    <name evidence="4" type="ORF">OPV22_032541</name>
</gene>
<dbReference type="InterPro" id="IPR053932">
    <property type="entry name" value="GeBP-like_DBD"/>
</dbReference>
<feature type="compositionally biased region" description="Polar residues" evidence="2">
    <location>
        <begin position="185"/>
        <end position="195"/>
    </location>
</feature>
<dbReference type="PANTHER" id="PTHR31662">
    <property type="entry name" value="BNAANNG10740D PROTEIN-RELATED"/>
    <property type="match status" value="1"/>
</dbReference>
<feature type="compositionally biased region" description="Acidic residues" evidence="2">
    <location>
        <begin position="84"/>
        <end position="106"/>
    </location>
</feature>
<comment type="similarity">
    <text evidence="1">Belongs to the GeBP family.</text>
</comment>
<sequence>MSSKRAAAEAESSASDSSYASSSSDEKGGQEADVRLSSIPQVPKPMKPSKHPSAATSSHEGEEDDDDSSNEEDGQRNKQQGDNGSEEEEEEDDDEGSSDEGSDSDDANTMNKPLPPPPPPPPPPKPQFQPLPKPTSEPSDSGSSGDSDSESDSSDDAPVTPASRPSRAVDPSIKPINTKPMDTPNKPSKQANSPVPLQDRESLKRKHEVVERSELDNHGGQKRQLFQRLWSLDNEIALLKGLVEYRSKKGTVAASAHDMEDLRNFIKGSFQTDFSNTQLVDKVRRLKKKFETNNARAKNGADPTFTKPHEQDGYKLSKKVWGINKISSEHLDANSADSEDNEESESEMMNIRKSNEQQMTSLVVSKCHDAIVCDSGDIVRVNIQFPYLWETVTKMADEYLCGIAIKRALEMLDVAKAKSMEEKLKKLKTTQMRQHLRRIDLNKETVKLILDAIGRSK</sequence>
<dbReference type="Pfam" id="PF04504">
    <property type="entry name" value="GeBP-like_DBD"/>
    <property type="match status" value="1"/>
</dbReference>
<accession>A0AAV8PXM0</accession>
<dbReference type="GO" id="GO:0005634">
    <property type="term" value="C:nucleus"/>
    <property type="evidence" value="ECO:0007669"/>
    <property type="project" value="TreeGrafter"/>
</dbReference>
<feature type="compositionally biased region" description="Low complexity" evidence="2">
    <location>
        <begin position="1"/>
        <end position="23"/>
    </location>
</feature>
<feature type="compositionally biased region" description="Pro residues" evidence="2">
    <location>
        <begin position="113"/>
        <end position="135"/>
    </location>
</feature>
<protein>
    <recommendedName>
        <fullName evidence="3">Glabrous enhancer-binding protein-like DBD domain-containing protein</fullName>
    </recommendedName>
</protein>
<dbReference type="PANTHER" id="PTHR31662:SF33">
    <property type="entry name" value="DNA-BINDING STOREKEEPER PROTEIN TRANSCRIPTIONAL REGULATOR-LIKE PROTEIN"/>
    <property type="match status" value="1"/>
</dbReference>
<feature type="compositionally biased region" description="Basic and acidic residues" evidence="2">
    <location>
        <begin position="198"/>
        <end position="219"/>
    </location>
</feature>
<comment type="caution">
    <text evidence="4">The sequence shown here is derived from an EMBL/GenBank/DDBJ whole genome shotgun (WGS) entry which is preliminary data.</text>
</comment>
<feature type="compositionally biased region" description="Low complexity" evidence="2">
    <location>
        <begin position="136"/>
        <end position="146"/>
    </location>
</feature>
<feature type="domain" description="Glabrous enhancer-binding protein-like DBD" evidence="3">
    <location>
        <begin position="226"/>
        <end position="322"/>
    </location>
</feature>
<feature type="compositionally biased region" description="Basic and acidic residues" evidence="2">
    <location>
        <begin position="24"/>
        <end position="34"/>
    </location>
</feature>
<evidence type="ECO:0000313" key="5">
    <source>
        <dbReference type="Proteomes" id="UP001222027"/>
    </source>
</evidence>
<dbReference type="AlphaFoldDB" id="A0AAV8PXM0"/>
<feature type="region of interest" description="Disordered" evidence="2">
    <location>
        <begin position="1"/>
        <end position="220"/>
    </location>
</feature>
<dbReference type="Proteomes" id="UP001222027">
    <property type="component" value="Unassembled WGS sequence"/>
</dbReference>
<dbReference type="SUPFAM" id="SSF101447">
    <property type="entry name" value="Formin homology 2 domain (FH2 domain)"/>
    <property type="match status" value="1"/>
</dbReference>
<feature type="compositionally biased region" description="Acidic residues" evidence="2">
    <location>
        <begin position="61"/>
        <end position="72"/>
    </location>
</feature>
<evidence type="ECO:0000313" key="4">
    <source>
        <dbReference type="EMBL" id="KAJ8459615.1"/>
    </source>
</evidence>
<keyword evidence="5" id="KW-1185">Reference proteome</keyword>